<evidence type="ECO:0000313" key="1">
    <source>
        <dbReference type="EMBL" id="EGO63274.1"/>
    </source>
</evidence>
<gene>
    <name evidence="1" type="ORF">ALO_13907</name>
</gene>
<dbReference type="RefSeq" id="WP_004096766.1">
    <property type="nucleotide sequence ID" value="NZ_AFGF01000124.1"/>
</dbReference>
<reference evidence="1 2" key="1">
    <citation type="journal article" date="2011" name="EMBO J.">
        <title>Structural diversity of bacterial flagellar motors.</title>
        <authorList>
            <person name="Chen S."/>
            <person name="Beeby M."/>
            <person name="Murphy G.E."/>
            <person name="Leadbetter J.R."/>
            <person name="Hendrixson D.R."/>
            <person name="Briegel A."/>
            <person name="Li Z."/>
            <person name="Shi J."/>
            <person name="Tocheva E.I."/>
            <person name="Muller A."/>
            <person name="Dobro M.J."/>
            <person name="Jensen G.J."/>
        </authorList>
    </citation>
    <scope>NUCLEOTIDE SEQUENCE [LARGE SCALE GENOMIC DNA]</scope>
    <source>
        <strain evidence="1 2">DSM 6540</strain>
    </source>
</reference>
<accession>F7NL09</accession>
<name>F7NL09_9FIRM</name>
<organism evidence="1 2">
    <name type="scientific">Acetonema longum DSM 6540</name>
    <dbReference type="NCBI Taxonomy" id="1009370"/>
    <lineage>
        <taxon>Bacteria</taxon>
        <taxon>Bacillati</taxon>
        <taxon>Bacillota</taxon>
        <taxon>Negativicutes</taxon>
        <taxon>Acetonemataceae</taxon>
        <taxon>Acetonema</taxon>
    </lineage>
</organism>
<protein>
    <submittedName>
        <fullName evidence="1">Uncharacterized protein</fullName>
    </submittedName>
</protein>
<comment type="caution">
    <text evidence="1">The sequence shown here is derived from an EMBL/GenBank/DDBJ whole genome shotgun (WGS) entry which is preliminary data.</text>
</comment>
<dbReference type="OrthoDB" id="2637514at2"/>
<evidence type="ECO:0000313" key="2">
    <source>
        <dbReference type="Proteomes" id="UP000003240"/>
    </source>
</evidence>
<dbReference type="AlphaFoldDB" id="F7NL09"/>
<keyword evidence="2" id="KW-1185">Reference proteome</keyword>
<dbReference type="EMBL" id="AFGF01000124">
    <property type="protein sequence ID" value="EGO63274.1"/>
    <property type="molecule type" value="Genomic_DNA"/>
</dbReference>
<dbReference type="eggNOG" id="ENOG50344J6">
    <property type="taxonomic scope" value="Bacteria"/>
</dbReference>
<proteinExistence type="predicted"/>
<dbReference type="Proteomes" id="UP000003240">
    <property type="component" value="Unassembled WGS sequence"/>
</dbReference>
<sequence>MIHKIDITDEMWDIVDFFDARIFMNCPRTLGDSISFGVWGVTLINDNNWLSTINVPLENKNAYLAGMSRVLIDGVVGGKVEIALYDQVEFSHFIQTAEGKRIDLNRSWNYEPKENLKLYEWDCVFDWPCGYAHLELAIQGKMFLEFDTDNVVIATEYVMNPQKYSYPE</sequence>